<keyword evidence="3" id="KW-1185">Reference proteome</keyword>
<name>A0A8X6N035_NEPPI</name>
<comment type="caution">
    <text evidence="2">The sequence shown here is derived from an EMBL/GenBank/DDBJ whole genome shotgun (WGS) entry which is preliminary data.</text>
</comment>
<evidence type="ECO:0000256" key="1">
    <source>
        <dbReference type="SAM" id="MobiDB-lite"/>
    </source>
</evidence>
<gene>
    <name evidence="2" type="ORF">NPIL_140681</name>
</gene>
<evidence type="ECO:0000313" key="3">
    <source>
        <dbReference type="Proteomes" id="UP000887013"/>
    </source>
</evidence>
<dbReference type="Proteomes" id="UP000887013">
    <property type="component" value="Unassembled WGS sequence"/>
</dbReference>
<sequence>MVRYIYLEEKCFPDPLYTLNSWFASSNPIHHCSFSKEHRSRYLLRSVSESSPPLNSIPSLRHGKRKRTRKTPLTTLYGYTTHLYKNVPQSLSRDACRGRLTD</sequence>
<feature type="region of interest" description="Disordered" evidence="1">
    <location>
        <begin position="49"/>
        <end position="68"/>
    </location>
</feature>
<protein>
    <submittedName>
        <fullName evidence="2">Uncharacterized protein</fullName>
    </submittedName>
</protein>
<evidence type="ECO:0000313" key="2">
    <source>
        <dbReference type="EMBL" id="GFS86781.1"/>
    </source>
</evidence>
<proteinExistence type="predicted"/>
<reference evidence="2" key="1">
    <citation type="submission" date="2020-08" db="EMBL/GenBank/DDBJ databases">
        <title>Multicomponent nature underlies the extraordinary mechanical properties of spider dragline silk.</title>
        <authorList>
            <person name="Kono N."/>
            <person name="Nakamura H."/>
            <person name="Mori M."/>
            <person name="Yoshida Y."/>
            <person name="Ohtoshi R."/>
            <person name="Malay A.D."/>
            <person name="Moran D.A.P."/>
            <person name="Tomita M."/>
            <person name="Numata K."/>
            <person name="Arakawa K."/>
        </authorList>
    </citation>
    <scope>NUCLEOTIDE SEQUENCE</scope>
</reference>
<dbReference type="EMBL" id="BMAW01098819">
    <property type="protein sequence ID" value="GFS86781.1"/>
    <property type="molecule type" value="Genomic_DNA"/>
</dbReference>
<accession>A0A8X6N035</accession>
<feature type="compositionally biased region" description="Polar residues" evidence="1">
    <location>
        <begin position="49"/>
        <end position="58"/>
    </location>
</feature>
<organism evidence="2 3">
    <name type="scientific">Nephila pilipes</name>
    <name type="common">Giant wood spider</name>
    <name type="synonym">Nephila maculata</name>
    <dbReference type="NCBI Taxonomy" id="299642"/>
    <lineage>
        <taxon>Eukaryota</taxon>
        <taxon>Metazoa</taxon>
        <taxon>Ecdysozoa</taxon>
        <taxon>Arthropoda</taxon>
        <taxon>Chelicerata</taxon>
        <taxon>Arachnida</taxon>
        <taxon>Araneae</taxon>
        <taxon>Araneomorphae</taxon>
        <taxon>Entelegynae</taxon>
        <taxon>Araneoidea</taxon>
        <taxon>Nephilidae</taxon>
        <taxon>Nephila</taxon>
    </lineage>
</organism>
<dbReference type="AlphaFoldDB" id="A0A8X6N035"/>